<evidence type="ECO:0000313" key="9">
    <source>
        <dbReference type="EMBL" id="PVZ12107.1"/>
    </source>
</evidence>
<keyword evidence="10" id="KW-1185">Reference proteome</keyword>
<evidence type="ECO:0000256" key="4">
    <source>
        <dbReference type="ARBA" id="ARBA00022692"/>
    </source>
</evidence>
<organism evidence="9 10">
    <name type="scientific">Actinomycetospora cinnamomea</name>
    <dbReference type="NCBI Taxonomy" id="663609"/>
    <lineage>
        <taxon>Bacteria</taxon>
        <taxon>Bacillati</taxon>
        <taxon>Actinomycetota</taxon>
        <taxon>Actinomycetes</taxon>
        <taxon>Pseudonocardiales</taxon>
        <taxon>Pseudonocardiaceae</taxon>
        <taxon>Actinomycetospora</taxon>
    </lineage>
</organism>
<comment type="caution">
    <text evidence="9">The sequence shown here is derived from an EMBL/GenBank/DDBJ whole genome shotgun (WGS) entry which is preliminary data.</text>
</comment>
<dbReference type="GO" id="GO:0015086">
    <property type="term" value="F:cadmium ion transmembrane transporter activity"/>
    <property type="evidence" value="ECO:0007669"/>
    <property type="project" value="TreeGrafter"/>
</dbReference>
<feature type="transmembrane region" description="Helical" evidence="7">
    <location>
        <begin position="166"/>
        <end position="183"/>
    </location>
</feature>
<dbReference type="InterPro" id="IPR058533">
    <property type="entry name" value="Cation_efflux_TM"/>
</dbReference>
<dbReference type="NCBIfam" id="TIGR01297">
    <property type="entry name" value="CDF"/>
    <property type="match status" value="1"/>
</dbReference>
<evidence type="ECO:0000256" key="2">
    <source>
        <dbReference type="ARBA" id="ARBA00008114"/>
    </source>
</evidence>
<feature type="transmembrane region" description="Helical" evidence="7">
    <location>
        <begin position="49"/>
        <end position="70"/>
    </location>
</feature>
<evidence type="ECO:0000256" key="3">
    <source>
        <dbReference type="ARBA" id="ARBA00022448"/>
    </source>
</evidence>
<evidence type="ECO:0000256" key="7">
    <source>
        <dbReference type="SAM" id="Phobius"/>
    </source>
</evidence>
<dbReference type="AlphaFoldDB" id="A0A2U1FIX1"/>
<accession>A0A2U1FIX1</accession>
<evidence type="ECO:0000256" key="5">
    <source>
        <dbReference type="ARBA" id="ARBA00022989"/>
    </source>
</evidence>
<name>A0A2U1FIX1_9PSEU</name>
<evidence type="ECO:0000259" key="8">
    <source>
        <dbReference type="Pfam" id="PF01545"/>
    </source>
</evidence>
<feature type="transmembrane region" description="Helical" evidence="7">
    <location>
        <begin position="189"/>
        <end position="208"/>
    </location>
</feature>
<dbReference type="OrthoDB" id="2388015at2"/>
<dbReference type="InterPro" id="IPR027469">
    <property type="entry name" value="Cation_efflux_TMD_sf"/>
</dbReference>
<feature type="transmembrane region" description="Helical" evidence="7">
    <location>
        <begin position="91"/>
        <end position="113"/>
    </location>
</feature>
<dbReference type="SUPFAM" id="SSF161111">
    <property type="entry name" value="Cation efflux protein transmembrane domain-like"/>
    <property type="match status" value="1"/>
</dbReference>
<keyword evidence="4 7" id="KW-0812">Transmembrane</keyword>
<comment type="subcellular location">
    <subcellularLocation>
        <location evidence="1">Membrane</location>
        <topology evidence="1">Multi-pass membrane protein</topology>
    </subcellularLocation>
</comment>
<comment type="similarity">
    <text evidence="2">Belongs to the cation diffusion facilitator (CDF) transporter (TC 2.A.4) family.</text>
</comment>
<dbReference type="InterPro" id="IPR050291">
    <property type="entry name" value="CDF_Transporter"/>
</dbReference>
<dbReference type="EMBL" id="QEKW01000003">
    <property type="protein sequence ID" value="PVZ12107.1"/>
    <property type="molecule type" value="Genomic_DNA"/>
</dbReference>
<feature type="transmembrane region" description="Helical" evidence="7">
    <location>
        <begin position="125"/>
        <end position="145"/>
    </location>
</feature>
<keyword evidence="5 7" id="KW-1133">Transmembrane helix</keyword>
<keyword evidence="6 7" id="KW-0472">Membrane</keyword>
<evidence type="ECO:0000256" key="6">
    <source>
        <dbReference type="ARBA" id="ARBA00023136"/>
    </source>
</evidence>
<keyword evidence="3" id="KW-0813">Transport</keyword>
<feature type="transmembrane region" description="Helical" evidence="7">
    <location>
        <begin position="22"/>
        <end position="43"/>
    </location>
</feature>
<evidence type="ECO:0000256" key="1">
    <source>
        <dbReference type="ARBA" id="ARBA00004141"/>
    </source>
</evidence>
<dbReference type="InterPro" id="IPR002524">
    <property type="entry name" value="Cation_efflux"/>
</dbReference>
<dbReference type="PANTHER" id="PTHR43840:SF15">
    <property type="entry name" value="MITOCHONDRIAL METAL TRANSPORTER 1-RELATED"/>
    <property type="match status" value="1"/>
</dbReference>
<protein>
    <submittedName>
        <fullName evidence="9">Cation diffusion facilitator family transporter</fullName>
    </submittedName>
</protein>
<evidence type="ECO:0000313" key="10">
    <source>
        <dbReference type="Proteomes" id="UP000245639"/>
    </source>
</evidence>
<dbReference type="Proteomes" id="UP000245639">
    <property type="component" value="Unassembled WGS sequence"/>
</dbReference>
<reference evidence="9 10" key="1">
    <citation type="submission" date="2018-04" db="EMBL/GenBank/DDBJ databases">
        <title>Genomic Encyclopedia of Type Strains, Phase IV (KMG-IV): sequencing the most valuable type-strain genomes for metagenomic binning, comparative biology and taxonomic classification.</title>
        <authorList>
            <person name="Goeker M."/>
        </authorList>
    </citation>
    <scope>NUCLEOTIDE SEQUENCE [LARGE SCALE GENOMIC DNA]</scope>
    <source>
        <strain evidence="9 10">DSM 45771</strain>
    </source>
</reference>
<dbReference type="Pfam" id="PF01545">
    <property type="entry name" value="Cation_efflux"/>
    <property type="match status" value="1"/>
</dbReference>
<dbReference type="PANTHER" id="PTHR43840">
    <property type="entry name" value="MITOCHONDRIAL METAL TRANSPORTER 1-RELATED"/>
    <property type="match status" value="1"/>
</dbReference>
<gene>
    <name evidence="9" type="ORF">C8D89_103438</name>
</gene>
<dbReference type="GO" id="GO:0015093">
    <property type="term" value="F:ferrous iron transmembrane transporter activity"/>
    <property type="evidence" value="ECO:0007669"/>
    <property type="project" value="TreeGrafter"/>
</dbReference>
<proteinExistence type="inferred from homology"/>
<dbReference type="GO" id="GO:0006882">
    <property type="term" value="P:intracellular zinc ion homeostasis"/>
    <property type="evidence" value="ECO:0007669"/>
    <property type="project" value="TreeGrafter"/>
</dbReference>
<sequence>MIAGVEGDTEDADDPDVRDRRLLLLSVWASAAFAVISSVWGVLSGSSMIVFDGLSSFLSIGLSVLAVLALRTSRRGPDDRYPWGREVWEPVTVVVKAVALAALCVYAVVGGITDLLAGGREVSTGWALAYAIVATVLGVVVTVLMRRGGRSDLVRAEAAEWVGDTLLSVGVLVGFVVAVVLVAAGRPDIAAYVDPAMVVIVSLLFLRVPARLIGGGMREILAMSPPPETRAELEAAVAAVRDQFGLAESFLRASKVGGRVDVEVDYVVGKGSAVHTVAECDVVREALHERLAALGHERSVVVAFTTDRRWAL</sequence>
<dbReference type="GO" id="GO:0005886">
    <property type="term" value="C:plasma membrane"/>
    <property type="evidence" value="ECO:0007669"/>
    <property type="project" value="TreeGrafter"/>
</dbReference>
<feature type="domain" description="Cation efflux protein transmembrane" evidence="8">
    <location>
        <begin position="23"/>
        <end position="213"/>
    </location>
</feature>
<dbReference type="Gene3D" id="1.20.1510.10">
    <property type="entry name" value="Cation efflux protein transmembrane domain"/>
    <property type="match status" value="1"/>
</dbReference>
<dbReference type="GO" id="GO:0015341">
    <property type="term" value="F:zinc efflux antiporter activity"/>
    <property type="evidence" value="ECO:0007669"/>
    <property type="project" value="TreeGrafter"/>
</dbReference>